<reference evidence="2 3" key="1">
    <citation type="submission" date="2016-04" db="EMBL/GenBank/DDBJ databases">
        <title>A degradative enzymes factory behind the ericoid mycorrhizal symbiosis.</title>
        <authorList>
            <consortium name="DOE Joint Genome Institute"/>
            <person name="Martino E."/>
            <person name="Morin E."/>
            <person name="Grelet G."/>
            <person name="Kuo A."/>
            <person name="Kohler A."/>
            <person name="Daghino S."/>
            <person name="Barry K."/>
            <person name="Choi C."/>
            <person name="Cichocki N."/>
            <person name="Clum A."/>
            <person name="Copeland A."/>
            <person name="Hainaut M."/>
            <person name="Haridas S."/>
            <person name="Labutti K."/>
            <person name="Lindquist E."/>
            <person name="Lipzen A."/>
            <person name="Khouja H.-R."/>
            <person name="Murat C."/>
            <person name="Ohm R."/>
            <person name="Olson A."/>
            <person name="Spatafora J."/>
            <person name="Veneault-Fourrey C."/>
            <person name="Henrissat B."/>
            <person name="Grigoriev I."/>
            <person name="Martin F."/>
            <person name="Perotto S."/>
        </authorList>
    </citation>
    <scope>NUCLEOTIDE SEQUENCE [LARGE SCALE GENOMIC DNA]</scope>
    <source>
        <strain evidence="2 3">F</strain>
    </source>
</reference>
<feature type="region of interest" description="Disordered" evidence="1">
    <location>
        <begin position="1"/>
        <end position="127"/>
    </location>
</feature>
<feature type="compositionally biased region" description="Low complexity" evidence="1">
    <location>
        <begin position="56"/>
        <end position="74"/>
    </location>
</feature>
<organism evidence="2 3">
    <name type="scientific">Hyaloscypha variabilis (strain UAMH 11265 / GT02V1 / F)</name>
    <name type="common">Meliniomyces variabilis</name>
    <dbReference type="NCBI Taxonomy" id="1149755"/>
    <lineage>
        <taxon>Eukaryota</taxon>
        <taxon>Fungi</taxon>
        <taxon>Dikarya</taxon>
        <taxon>Ascomycota</taxon>
        <taxon>Pezizomycotina</taxon>
        <taxon>Leotiomycetes</taxon>
        <taxon>Helotiales</taxon>
        <taxon>Hyaloscyphaceae</taxon>
        <taxon>Hyaloscypha</taxon>
        <taxon>Hyaloscypha variabilis</taxon>
    </lineage>
</organism>
<sequence length="669" mass="74463">MGQAISSASSNTSQAGSSATSSKPEPTKALLEPGIRDQRGYTSSLSLPSASEQTVSIVSPPASEPSPSTLSPSSGGDPYSPANRQSPSLISPLHKENGPFQGTSSNASSDRVIQNSDDEGEDSDSSLEDLSALLAAKSSELRAKQAMNGNTPSTPVASRHQASSVNFHTSPLPVLSKYKFDLKSLVSRAENHEAVEASSKRVKAMMASKNDDDEDMEMSDHAAELAKFPHGALLGSVVAGREDLEAHKVTRAIMRTEATVTEKRWYFFDTHSKPLEQPQRTPFPTQTVPDIWKKELVDPKTRYHTFVSGFAENMVTFGKKLPDELFFWVLDEVCLEGNDTLRSSYQGIIKESTEQVHRLMDPFLVKKVFRTLGGSSIGTDITQKVVPVSMLGDPYPKRNWTNLLSIIKLFGMISESLHQKARTTVICMLLRMSVDHVVYENVDLLDSLQLTIRRLCKYIPEKDWGICCQDVCKSLFECVDPPTLRLKIVDSISSITPRTHDLRRRLAMCFYFDDDSYSRDHSHSIMNLNAFIKRLDDPDFDTDAQTDYRELTALILLLDVAVDDARSVNLDLSDPAVEKKFDETVENFGATIRDIMRAIGNPGAAFISRIEAKEVLELVSQRVSDTLRSKPKPRQMWFDKAQGKPKEDLESERRGMQSFISRVKDIGRK</sequence>
<feature type="compositionally biased region" description="Polar residues" evidence="1">
    <location>
        <begin position="100"/>
        <end position="115"/>
    </location>
</feature>
<evidence type="ECO:0000313" key="2">
    <source>
        <dbReference type="EMBL" id="PMD35183.1"/>
    </source>
</evidence>
<feature type="region of interest" description="Disordered" evidence="1">
    <location>
        <begin position="145"/>
        <end position="164"/>
    </location>
</feature>
<gene>
    <name evidence="2" type="ORF">L207DRAFT_495345</name>
</gene>
<accession>A0A2J6R9M7</accession>
<evidence type="ECO:0000256" key="1">
    <source>
        <dbReference type="SAM" id="MobiDB-lite"/>
    </source>
</evidence>
<dbReference type="EMBL" id="KZ613952">
    <property type="protein sequence ID" value="PMD35183.1"/>
    <property type="molecule type" value="Genomic_DNA"/>
</dbReference>
<dbReference type="AlphaFoldDB" id="A0A2J6R9M7"/>
<proteinExistence type="predicted"/>
<dbReference type="Proteomes" id="UP000235786">
    <property type="component" value="Unassembled WGS sequence"/>
</dbReference>
<dbReference type="OrthoDB" id="5350396at2759"/>
<feature type="compositionally biased region" description="Polar residues" evidence="1">
    <location>
        <begin position="147"/>
        <end position="164"/>
    </location>
</feature>
<keyword evidence="3" id="KW-1185">Reference proteome</keyword>
<evidence type="ECO:0000313" key="3">
    <source>
        <dbReference type="Proteomes" id="UP000235786"/>
    </source>
</evidence>
<name>A0A2J6R9M7_HYAVF</name>
<feature type="compositionally biased region" description="Acidic residues" evidence="1">
    <location>
        <begin position="116"/>
        <end position="127"/>
    </location>
</feature>
<dbReference type="STRING" id="1149755.A0A2J6R9M7"/>
<feature type="region of interest" description="Disordered" evidence="1">
    <location>
        <begin position="630"/>
        <end position="669"/>
    </location>
</feature>
<protein>
    <submittedName>
        <fullName evidence="2">Uncharacterized protein</fullName>
    </submittedName>
</protein>
<feature type="compositionally biased region" description="Basic and acidic residues" evidence="1">
    <location>
        <begin position="641"/>
        <end position="655"/>
    </location>
</feature>
<feature type="compositionally biased region" description="Low complexity" evidence="1">
    <location>
        <begin position="1"/>
        <end position="22"/>
    </location>
</feature>
<feature type="compositionally biased region" description="Polar residues" evidence="1">
    <location>
        <begin position="40"/>
        <end position="55"/>
    </location>
</feature>